<keyword evidence="2" id="KW-1185">Reference proteome</keyword>
<evidence type="ECO:0000313" key="2">
    <source>
        <dbReference type="Proteomes" id="UP000042527"/>
    </source>
</evidence>
<name>A0A0B7GTQ3_TREPH</name>
<dbReference type="Proteomes" id="UP000042527">
    <property type="component" value="Unassembled WGS sequence"/>
</dbReference>
<evidence type="ECO:0000313" key="1">
    <source>
        <dbReference type="EMBL" id="CEM60365.1"/>
    </source>
</evidence>
<gene>
    <name evidence="1" type="ORF">TPHV1_10033</name>
</gene>
<organism evidence="1 2">
    <name type="scientific">Treponema phagedenis</name>
    <dbReference type="NCBI Taxonomy" id="162"/>
    <lineage>
        <taxon>Bacteria</taxon>
        <taxon>Pseudomonadati</taxon>
        <taxon>Spirochaetota</taxon>
        <taxon>Spirochaetia</taxon>
        <taxon>Spirochaetales</taxon>
        <taxon>Treponemataceae</taxon>
        <taxon>Treponema</taxon>
    </lineage>
</organism>
<dbReference type="EMBL" id="CDNC01000001">
    <property type="protein sequence ID" value="CEM60365.1"/>
    <property type="molecule type" value="Genomic_DNA"/>
</dbReference>
<reference evidence="2" key="1">
    <citation type="submission" date="2015-01" db="EMBL/GenBank/DDBJ databases">
        <authorList>
            <person name="Manzoor Shahid"/>
            <person name="Zubair Saima"/>
        </authorList>
    </citation>
    <scope>NUCLEOTIDE SEQUENCE [LARGE SCALE GENOMIC DNA]</scope>
    <source>
        <strain evidence="2">V1</strain>
    </source>
</reference>
<accession>A0A0B7GTQ3</accession>
<dbReference type="AlphaFoldDB" id="A0A0B7GTQ3"/>
<protein>
    <submittedName>
        <fullName evidence="1">Uncharacterized protein</fullName>
    </submittedName>
</protein>
<proteinExistence type="predicted"/>
<sequence length="65" mass="7260">MRFEFYLKPALFLYLAGMNQLQTAGLSGTPPIGSDQNCGYFKRRNFVTGSVLKNMSRFPPIPNAS</sequence>